<accession>S5YHS4</accession>
<sequence>MLPIRSLLAGFLMFPSMACPQMAMAAPDFPLARNAVGPDETHLLDTFGEWKVHCVRAADNQDSCKTSTTISSLENGLELNLTVTPVLRQSTKVNADVDLLAFASIVISPYSKSNHYNKFTAAITKTDATPFDGYWCGWKGEGCSRGPDLDFAGNAALLSAKNITVSVYDVAPQIAADVLAISSHFVLNPIVDIDVPMSGFSQAYERAKEFTADTHGIDLLGLNPEIRECGFDFKGNQKAVTYTYDEDFEAKNITFREALRGARGSGDCPSYVMLASLTPDMTAAQRSMFCLDYDKDQKTYAGIQLGVSDAYGVCKAPSKSFCERVNSSKQASLAIAGFVGSSVGGAVGATTVTGTTVVAHSSGAAILTGSGGYIAGTLGTIGTSVLGIVTAPATIAAGAVTVVAVGGAVYVCS</sequence>
<evidence type="ECO:0000313" key="3">
    <source>
        <dbReference type="Proteomes" id="UP000015480"/>
    </source>
</evidence>
<keyword evidence="1" id="KW-0732">Signal</keyword>
<dbReference type="InterPro" id="IPR038696">
    <property type="entry name" value="IalB_sf"/>
</dbReference>
<keyword evidence="2" id="KW-0614">Plasmid</keyword>
<evidence type="ECO:0000256" key="1">
    <source>
        <dbReference type="SAM" id="SignalP"/>
    </source>
</evidence>
<proteinExistence type="predicted"/>
<keyword evidence="3" id="KW-1185">Reference proteome</keyword>
<gene>
    <name evidence="2" type="ORF">JCM7686_pAMI4p325</name>
</gene>
<feature type="chain" id="PRO_5004534923" evidence="1">
    <location>
        <begin position="26"/>
        <end position="413"/>
    </location>
</feature>
<feature type="signal peptide" evidence="1">
    <location>
        <begin position="1"/>
        <end position="25"/>
    </location>
</feature>
<dbReference type="KEGG" id="pami:JCM7686_pAMI4p325"/>
<dbReference type="eggNOG" id="ENOG5032QZK">
    <property type="taxonomic scope" value="Bacteria"/>
</dbReference>
<reference evidence="2 3" key="1">
    <citation type="journal article" date="2014" name="BMC Genomics">
        <title>Architecture and functions of a multipartite genome of the methylotrophic bacterium Paracoccus aminophilus JCM 7686, containing primary and secondary chromids.</title>
        <authorList>
            <person name="Dziewit L."/>
            <person name="Czarnecki J."/>
            <person name="Wibberg D."/>
            <person name="Radlinska M."/>
            <person name="Mrozek P."/>
            <person name="Szymczak M."/>
            <person name="Schluter A."/>
            <person name="Puhler A."/>
            <person name="Bartosik D."/>
        </authorList>
    </citation>
    <scope>NUCLEOTIDE SEQUENCE [LARGE SCALE GENOMIC DNA]</scope>
    <source>
        <strain evidence="2">JCM 7686</strain>
        <plasmid evidence="3">Plasmid pAMI4</plasmid>
    </source>
</reference>
<dbReference type="OrthoDB" id="7689671at2"/>
<geneLocation type="plasmid" evidence="2 3">
    <name>pAMI4</name>
</geneLocation>
<protein>
    <submittedName>
        <fullName evidence="2">Uncharacterized protein</fullName>
    </submittedName>
</protein>
<name>S5YHS4_PARAH</name>
<dbReference type="Proteomes" id="UP000015480">
    <property type="component" value="Plasmid pAMI4"/>
</dbReference>
<dbReference type="AlphaFoldDB" id="S5YHS4"/>
<dbReference type="Gene3D" id="2.60.40.1880">
    <property type="entry name" value="Invasion associated locus B (IalB) protein"/>
    <property type="match status" value="1"/>
</dbReference>
<dbReference type="HOGENOM" id="CLU_665403_0_0_5"/>
<dbReference type="RefSeq" id="WP_020952497.1">
    <property type="nucleotide sequence ID" value="NC_022049.1"/>
</dbReference>
<dbReference type="EMBL" id="CP006652">
    <property type="protein sequence ID" value="AGT11013.1"/>
    <property type="molecule type" value="Genomic_DNA"/>
</dbReference>
<organism evidence="2 3">
    <name type="scientific">Paracoccus aminophilus JCM 7686</name>
    <dbReference type="NCBI Taxonomy" id="1367847"/>
    <lineage>
        <taxon>Bacteria</taxon>
        <taxon>Pseudomonadati</taxon>
        <taxon>Pseudomonadota</taxon>
        <taxon>Alphaproteobacteria</taxon>
        <taxon>Rhodobacterales</taxon>
        <taxon>Paracoccaceae</taxon>
        <taxon>Paracoccus</taxon>
    </lineage>
</organism>
<dbReference type="PATRIC" id="fig|1367847.3.peg.3974"/>
<evidence type="ECO:0000313" key="2">
    <source>
        <dbReference type="EMBL" id="AGT11013.1"/>
    </source>
</evidence>